<dbReference type="AlphaFoldDB" id="H1XZ90"/>
<dbReference type="EMBL" id="CM001403">
    <property type="protein sequence ID" value="EHQ24675.1"/>
    <property type="molecule type" value="Genomic_DNA"/>
</dbReference>
<sequence length="200" mass="23116">MVLQHFTWQQFLVAATILTAIWYAVIILIFYRHRIQDLLHGKQRDNEPPEPLGHAWDEDFEEEPEESEADDLIGKSALPEGMSKVSMSMFGFAPDVEETAVATETFIEREKEEDFKSDVTDEERERQQSNVPDVLEELKNIYHILETEQGTKADFISLFSLVSSKYRGIRGTASQRAINDHIRENLPFDITEEELDGLWP</sequence>
<proteinExistence type="predicted"/>
<keyword evidence="2" id="KW-0472">Membrane</keyword>
<feature type="region of interest" description="Disordered" evidence="1">
    <location>
        <begin position="42"/>
        <end position="71"/>
    </location>
</feature>
<keyword evidence="4" id="KW-1185">Reference proteome</keyword>
<keyword evidence="2" id="KW-1133">Transmembrane helix</keyword>
<dbReference type="OrthoDB" id="792964at2"/>
<feature type="compositionally biased region" description="Acidic residues" evidence="1">
    <location>
        <begin position="58"/>
        <end position="71"/>
    </location>
</feature>
<dbReference type="Proteomes" id="UP000002774">
    <property type="component" value="Chromosome"/>
</dbReference>
<evidence type="ECO:0000256" key="1">
    <source>
        <dbReference type="SAM" id="MobiDB-lite"/>
    </source>
</evidence>
<organism evidence="3 4">
    <name type="scientific">Mucilaginibacter paludis DSM 18603</name>
    <dbReference type="NCBI Taxonomy" id="714943"/>
    <lineage>
        <taxon>Bacteria</taxon>
        <taxon>Pseudomonadati</taxon>
        <taxon>Bacteroidota</taxon>
        <taxon>Sphingobacteriia</taxon>
        <taxon>Sphingobacteriales</taxon>
        <taxon>Sphingobacteriaceae</taxon>
        <taxon>Mucilaginibacter</taxon>
    </lineage>
</organism>
<keyword evidence="2" id="KW-0812">Transmembrane</keyword>
<gene>
    <name evidence="3" type="ORF">Mucpa_0481</name>
</gene>
<reference evidence="3" key="1">
    <citation type="submission" date="2011-09" db="EMBL/GenBank/DDBJ databases">
        <title>The permanent draft genome of Mucilaginibacter paludis DSM 18603.</title>
        <authorList>
            <consortium name="US DOE Joint Genome Institute (JGI-PGF)"/>
            <person name="Lucas S."/>
            <person name="Han J."/>
            <person name="Lapidus A."/>
            <person name="Bruce D."/>
            <person name="Goodwin L."/>
            <person name="Pitluck S."/>
            <person name="Peters L."/>
            <person name="Kyrpides N."/>
            <person name="Mavromatis K."/>
            <person name="Ivanova N."/>
            <person name="Mikhailova N."/>
            <person name="Held B."/>
            <person name="Detter J.C."/>
            <person name="Tapia R."/>
            <person name="Han C."/>
            <person name="Land M."/>
            <person name="Hauser L."/>
            <person name="Markowitz V."/>
            <person name="Cheng J.-F."/>
            <person name="Hugenholtz P."/>
            <person name="Woyke T."/>
            <person name="Wu D."/>
            <person name="Tindall B."/>
            <person name="Brambilla E."/>
            <person name="Klenk H.-P."/>
            <person name="Eisen J.A."/>
        </authorList>
    </citation>
    <scope>NUCLEOTIDE SEQUENCE [LARGE SCALE GENOMIC DNA]</scope>
    <source>
        <strain evidence="3">DSM 18603</strain>
    </source>
</reference>
<feature type="transmembrane region" description="Helical" evidence="2">
    <location>
        <begin position="12"/>
        <end position="31"/>
    </location>
</feature>
<protein>
    <submittedName>
        <fullName evidence="3">Uncharacterized protein</fullName>
    </submittedName>
</protein>
<dbReference type="HOGENOM" id="CLU_1530852_0_0_10"/>
<accession>H1XZ90</accession>
<dbReference type="STRING" id="714943.Mucpa_0481"/>
<name>H1XZ90_9SPHI</name>
<dbReference type="RefSeq" id="WP_008504223.1">
    <property type="nucleotide sequence ID" value="NZ_CM001403.1"/>
</dbReference>
<evidence type="ECO:0000313" key="3">
    <source>
        <dbReference type="EMBL" id="EHQ24675.1"/>
    </source>
</evidence>
<dbReference type="eggNOG" id="ENOG5034047">
    <property type="taxonomic scope" value="Bacteria"/>
</dbReference>
<evidence type="ECO:0000256" key="2">
    <source>
        <dbReference type="SAM" id="Phobius"/>
    </source>
</evidence>
<evidence type="ECO:0000313" key="4">
    <source>
        <dbReference type="Proteomes" id="UP000002774"/>
    </source>
</evidence>